<dbReference type="GO" id="GO:0003735">
    <property type="term" value="F:structural constituent of ribosome"/>
    <property type="evidence" value="ECO:0007669"/>
    <property type="project" value="InterPro"/>
</dbReference>
<dbReference type="InterPro" id="IPR005633">
    <property type="entry name" value="Ribosomal_uL23_N"/>
</dbReference>
<dbReference type="GO" id="GO:0005840">
    <property type="term" value="C:ribosome"/>
    <property type="evidence" value="ECO:0007669"/>
    <property type="project" value="UniProtKB-KW"/>
</dbReference>
<comment type="similarity">
    <text evidence="1 6">Belongs to the universal ribosomal protein uL23 family.</text>
</comment>
<keyword evidence="10" id="KW-1185">Reference proteome</keyword>
<dbReference type="InterPro" id="IPR001014">
    <property type="entry name" value="Ribosomal_uL23_CS"/>
</dbReference>
<dbReference type="OrthoDB" id="1267328at2759"/>
<evidence type="ECO:0000256" key="7">
    <source>
        <dbReference type="SAM" id="MobiDB-lite"/>
    </source>
</evidence>
<feature type="region of interest" description="Disordered" evidence="7">
    <location>
        <begin position="62"/>
        <end position="128"/>
    </location>
</feature>
<dbReference type="PROSITE" id="PS00050">
    <property type="entry name" value="RIBOSOMAL_L23"/>
    <property type="match status" value="1"/>
</dbReference>
<feature type="compositionally biased region" description="Low complexity" evidence="7">
    <location>
        <begin position="85"/>
        <end position="100"/>
    </location>
</feature>
<dbReference type="PANTHER" id="PTHR11620">
    <property type="entry name" value="60S RIBOSOMAL PROTEIN L23A"/>
    <property type="match status" value="1"/>
</dbReference>
<dbReference type="InterPro" id="IPR012677">
    <property type="entry name" value="Nucleotide-bd_a/b_plait_sf"/>
</dbReference>
<dbReference type="Pfam" id="PF03939">
    <property type="entry name" value="Ribosomal_L23eN"/>
    <property type="match status" value="1"/>
</dbReference>
<evidence type="ECO:0000259" key="8">
    <source>
        <dbReference type="Pfam" id="PF03939"/>
    </source>
</evidence>
<evidence type="ECO:0000256" key="6">
    <source>
        <dbReference type="RuleBase" id="RU003934"/>
    </source>
</evidence>
<feature type="compositionally biased region" description="Basic and acidic residues" evidence="7">
    <location>
        <begin position="70"/>
        <end position="84"/>
    </location>
</feature>
<dbReference type="GO" id="GO:0006412">
    <property type="term" value="P:translation"/>
    <property type="evidence" value="ECO:0007669"/>
    <property type="project" value="InterPro"/>
</dbReference>
<keyword evidence="5 6" id="KW-0687">Ribonucleoprotein</keyword>
<dbReference type="GO" id="GO:1990904">
    <property type="term" value="C:ribonucleoprotein complex"/>
    <property type="evidence" value="ECO:0007669"/>
    <property type="project" value="UniProtKB-KW"/>
</dbReference>
<name>A0A8H8A2D3_9FUNG</name>
<keyword evidence="4 6" id="KW-0689">Ribosomal protein</keyword>
<protein>
    <submittedName>
        <fullName evidence="9">Ribosomal protein L23/L15e core domain-containing protein</fullName>
    </submittedName>
</protein>
<evidence type="ECO:0000256" key="3">
    <source>
        <dbReference type="ARBA" id="ARBA00022884"/>
    </source>
</evidence>
<dbReference type="Pfam" id="PF00276">
    <property type="entry name" value="Ribosomal_L23"/>
    <property type="match status" value="1"/>
</dbReference>
<dbReference type="InterPro" id="IPR013025">
    <property type="entry name" value="Ribosomal_uL23-like"/>
</dbReference>
<evidence type="ECO:0000313" key="10">
    <source>
        <dbReference type="Proteomes" id="UP000673691"/>
    </source>
</evidence>
<dbReference type="Proteomes" id="UP000673691">
    <property type="component" value="Unassembled WGS sequence"/>
</dbReference>
<reference evidence="9 10" key="1">
    <citation type="journal article" name="Sci. Rep.">
        <title>Genome-scale phylogenetic analyses confirm Olpidium as the closest living zoosporic fungus to the non-flagellated, terrestrial fungi.</title>
        <authorList>
            <person name="Chang Y."/>
            <person name="Rochon D."/>
            <person name="Sekimoto S."/>
            <person name="Wang Y."/>
            <person name="Chovatia M."/>
            <person name="Sandor L."/>
            <person name="Salamov A."/>
            <person name="Grigoriev I.V."/>
            <person name="Stajich J.E."/>
            <person name="Spatafora J.W."/>
        </authorList>
    </citation>
    <scope>NUCLEOTIDE SEQUENCE [LARGE SCALE GENOMIC DNA]</scope>
    <source>
        <strain evidence="9">S191</strain>
    </source>
</reference>
<dbReference type="EMBL" id="JAEFCI010000097">
    <property type="protein sequence ID" value="KAG5463774.1"/>
    <property type="molecule type" value="Genomic_DNA"/>
</dbReference>
<evidence type="ECO:0000256" key="2">
    <source>
        <dbReference type="ARBA" id="ARBA00022730"/>
    </source>
</evidence>
<evidence type="ECO:0000256" key="4">
    <source>
        <dbReference type="ARBA" id="ARBA00022980"/>
    </source>
</evidence>
<proteinExistence type="inferred from homology"/>
<gene>
    <name evidence="9" type="ORF">BJ554DRAFT_858</name>
</gene>
<dbReference type="GO" id="GO:0019843">
    <property type="term" value="F:rRNA binding"/>
    <property type="evidence" value="ECO:0007669"/>
    <property type="project" value="UniProtKB-KW"/>
</dbReference>
<accession>A0A8H8A2D3</accession>
<evidence type="ECO:0000256" key="5">
    <source>
        <dbReference type="ARBA" id="ARBA00023274"/>
    </source>
</evidence>
<dbReference type="AlphaFoldDB" id="A0A8H8A2D3"/>
<feature type="domain" description="Large ribosomal subunit protein uL23 N-terminal" evidence="8">
    <location>
        <begin position="105"/>
        <end position="155"/>
    </location>
</feature>
<evidence type="ECO:0000256" key="1">
    <source>
        <dbReference type="ARBA" id="ARBA00006700"/>
    </source>
</evidence>
<keyword evidence="2" id="KW-0699">rRNA-binding</keyword>
<dbReference type="HAMAP" id="MF_01369_B">
    <property type="entry name" value="Ribosomal_uL23_B"/>
    <property type="match status" value="1"/>
</dbReference>
<evidence type="ECO:0000313" key="9">
    <source>
        <dbReference type="EMBL" id="KAG5463774.1"/>
    </source>
</evidence>
<comment type="caution">
    <text evidence="9">The sequence shown here is derived from an EMBL/GenBank/DDBJ whole genome shotgun (WGS) entry which is preliminary data.</text>
</comment>
<dbReference type="SUPFAM" id="SSF54189">
    <property type="entry name" value="Ribosomal proteins S24e, L23 and L15e"/>
    <property type="match status" value="1"/>
</dbReference>
<dbReference type="FunFam" id="3.30.70.330:FF:000035">
    <property type="entry name" value="60S ribosomal protein L23a"/>
    <property type="match status" value="1"/>
</dbReference>
<keyword evidence="3" id="KW-0694">RNA-binding</keyword>
<organism evidence="9 10">
    <name type="scientific">Olpidium bornovanus</name>
    <dbReference type="NCBI Taxonomy" id="278681"/>
    <lineage>
        <taxon>Eukaryota</taxon>
        <taxon>Fungi</taxon>
        <taxon>Fungi incertae sedis</taxon>
        <taxon>Olpidiomycota</taxon>
        <taxon>Olpidiomycotina</taxon>
        <taxon>Olpidiomycetes</taxon>
        <taxon>Olpidiales</taxon>
        <taxon>Olpidiaceae</taxon>
        <taxon>Olpidium</taxon>
    </lineage>
</organism>
<dbReference type="Gene3D" id="3.30.70.330">
    <property type="match status" value="1"/>
</dbReference>
<sequence length="254" mass="28035">METFGCFHVRANPRTVGERAQPLGFHTSDPAVIQTAAFRPPIVGCGCLALAVASRLLSLKRASPPSASKAPKEKSGAAPKDGKPKGAAAPKGGKGAAASKPSDEKKKALTAKKGALTGVSHRKKLRKIRTSVRFHRPKTLRLPRNPKYPRKSVPHDPRMDQYRILKQPLNTETAMKVIEEHNTLVFYVDVRANKHQIKAAIKRMYDVDALKINTLIRWVSFDRPDGQKKAYVRLTPDVEALEVANKIRSAKIDK</sequence>
<dbReference type="InterPro" id="IPR012678">
    <property type="entry name" value="Ribosomal_uL23/eL15/eS24_sf"/>
</dbReference>